<feature type="compositionally biased region" description="Basic and acidic residues" evidence="1">
    <location>
        <begin position="67"/>
        <end position="80"/>
    </location>
</feature>
<keyword evidence="3" id="KW-1185">Reference proteome</keyword>
<proteinExistence type="predicted"/>
<accession>A0A217EFG2</accession>
<dbReference type="AlphaFoldDB" id="A0A217EFG2"/>
<name>A0A217EFG2_9GAMM</name>
<gene>
    <name evidence="2" type="ORF">SAMN05444584_1180</name>
</gene>
<dbReference type="Proteomes" id="UP000243463">
    <property type="component" value="Unassembled WGS sequence"/>
</dbReference>
<dbReference type="EMBL" id="FZLN01000001">
    <property type="protein sequence ID" value="SNQ29233.1"/>
    <property type="molecule type" value="Genomic_DNA"/>
</dbReference>
<reference evidence="3" key="1">
    <citation type="submission" date="2017-06" db="EMBL/GenBank/DDBJ databases">
        <authorList>
            <person name="Varghese N."/>
            <person name="Submissions S."/>
        </authorList>
    </citation>
    <scope>NUCLEOTIDE SEQUENCE [LARGE SCALE GENOMIC DNA]</scope>
    <source>
        <strain evidence="3">ANC 5114</strain>
    </source>
</reference>
<protein>
    <submittedName>
        <fullName evidence="2">Uncharacterized protein</fullName>
    </submittedName>
</protein>
<feature type="compositionally biased region" description="Polar residues" evidence="1">
    <location>
        <begin position="84"/>
        <end position="104"/>
    </location>
</feature>
<feature type="compositionally biased region" description="Basic and acidic residues" evidence="1">
    <location>
        <begin position="45"/>
        <end position="57"/>
    </location>
</feature>
<evidence type="ECO:0000256" key="1">
    <source>
        <dbReference type="SAM" id="MobiDB-lite"/>
    </source>
</evidence>
<dbReference type="RefSeq" id="WP_088823216.1">
    <property type="nucleotide sequence ID" value="NZ_FZLN01000001.1"/>
</dbReference>
<sequence length="104" mass="11264">MSRQAKKPSRLAPIVITGIAAGVLYKAYKAIFSEPKAKQKPAPKHLAEPKPAERDTTPEQAKQAKPASHEEHAKPVRDVKASSAEDQSSDVTHSGQQTLNEKKA</sequence>
<evidence type="ECO:0000313" key="3">
    <source>
        <dbReference type="Proteomes" id="UP000243463"/>
    </source>
</evidence>
<feature type="region of interest" description="Disordered" evidence="1">
    <location>
        <begin position="33"/>
        <end position="104"/>
    </location>
</feature>
<evidence type="ECO:0000313" key="2">
    <source>
        <dbReference type="EMBL" id="SNQ29233.1"/>
    </source>
</evidence>
<organism evidence="2 3">
    <name type="scientific">Acinetobacter apis</name>
    <dbReference type="NCBI Taxonomy" id="1229165"/>
    <lineage>
        <taxon>Bacteria</taxon>
        <taxon>Pseudomonadati</taxon>
        <taxon>Pseudomonadota</taxon>
        <taxon>Gammaproteobacteria</taxon>
        <taxon>Moraxellales</taxon>
        <taxon>Moraxellaceae</taxon>
        <taxon>Acinetobacter</taxon>
    </lineage>
</organism>
<dbReference type="OrthoDB" id="6707102at2"/>